<dbReference type="EMBL" id="MSDQ01000016">
    <property type="protein sequence ID" value="OLO11924.1"/>
    <property type="molecule type" value="Genomic_DNA"/>
</dbReference>
<keyword evidence="2" id="KW-1185">Reference proteome</keyword>
<protein>
    <submittedName>
        <fullName evidence="1">Uncharacterized protein</fullName>
    </submittedName>
</protein>
<dbReference type="RefSeq" id="WP_075368773.1">
    <property type="nucleotide sequence ID" value="NZ_MSDQ01000016.1"/>
</dbReference>
<dbReference type="AlphaFoldDB" id="A0A1Q8TE36"/>
<evidence type="ECO:0000313" key="2">
    <source>
        <dbReference type="Proteomes" id="UP000186806"/>
    </source>
</evidence>
<comment type="caution">
    <text evidence="1">The sequence shown here is derived from an EMBL/GenBank/DDBJ whole genome shotgun (WGS) entry which is preliminary data.</text>
</comment>
<accession>A0A1Q8TE36</accession>
<evidence type="ECO:0000313" key="1">
    <source>
        <dbReference type="EMBL" id="OLO11924.1"/>
    </source>
</evidence>
<organism evidence="1 2">
    <name type="scientific">Chromohalobacter japonicus</name>
    <dbReference type="NCBI Taxonomy" id="223900"/>
    <lineage>
        <taxon>Bacteria</taxon>
        <taxon>Pseudomonadati</taxon>
        <taxon>Pseudomonadota</taxon>
        <taxon>Gammaproteobacteria</taxon>
        <taxon>Oceanospirillales</taxon>
        <taxon>Halomonadaceae</taxon>
        <taxon>Chromohalobacter</taxon>
    </lineage>
</organism>
<name>A0A1Q8TE36_9GAMM</name>
<reference evidence="1 2" key="1">
    <citation type="submission" date="2016-12" db="EMBL/GenBank/DDBJ databases">
        <title>Draft genome sequences of strains Salinicola socius SMB35, Salinicola sp. MH3R3-1 and Chromohalobacter sp. SMB17 from the Verkhnekamsk potash mining region of Russia.</title>
        <authorList>
            <person name="Mavrodi D.V."/>
            <person name="Olsson B.E."/>
            <person name="Korsakova E.S."/>
            <person name="Pyankova A."/>
            <person name="Mavrodi O.V."/>
            <person name="Plotnikova E.G."/>
        </authorList>
    </citation>
    <scope>NUCLEOTIDE SEQUENCE [LARGE SCALE GENOMIC DNA]</scope>
    <source>
        <strain evidence="1 2">SMB17</strain>
    </source>
</reference>
<gene>
    <name evidence="1" type="ORF">BTW10_06905</name>
</gene>
<proteinExistence type="predicted"/>
<sequence length="84" mass="9681">MSTEELNKDQAKDIISRAVHPYLCKFHEAKNEDFDRFTVEMDDETQEFEIAPATWQNKSALIERLDMVRTRLVGRGGSIGDYTA</sequence>
<dbReference type="Proteomes" id="UP000186806">
    <property type="component" value="Unassembled WGS sequence"/>
</dbReference>